<sequence>MVALGSPVPLLPSVLAAGTRLKSAPSVVGSLLWLGGFDLTRVPAAKNSGSYQGDGGSLATGAGLGGPGCVRDVGFAGVFWAAHQAYPSLNTPAAVLRLG</sequence>
<gene>
    <name evidence="1" type="ORF">HD601_003606</name>
</gene>
<organism evidence="1 2">
    <name type="scientific">Jiangella mangrovi</name>
    <dbReference type="NCBI Taxonomy" id="1524084"/>
    <lineage>
        <taxon>Bacteria</taxon>
        <taxon>Bacillati</taxon>
        <taxon>Actinomycetota</taxon>
        <taxon>Actinomycetes</taxon>
        <taxon>Jiangellales</taxon>
        <taxon>Jiangellaceae</taxon>
        <taxon>Jiangella</taxon>
    </lineage>
</organism>
<evidence type="ECO:0000313" key="1">
    <source>
        <dbReference type="EMBL" id="MBB5789031.1"/>
    </source>
</evidence>
<dbReference type="EMBL" id="JACHMM010000001">
    <property type="protein sequence ID" value="MBB5789031.1"/>
    <property type="molecule type" value="Genomic_DNA"/>
</dbReference>
<name>A0A7W9GSP5_9ACTN</name>
<accession>A0A7W9GSP5</accession>
<dbReference type="Proteomes" id="UP000542813">
    <property type="component" value="Unassembled WGS sequence"/>
</dbReference>
<keyword evidence="2" id="KW-1185">Reference proteome</keyword>
<protein>
    <submittedName>
        <fullName evidence="1">Uncharacterized protein</fullName>
    </submittedName>
</protein>
<evidence type="ECO:0000313" key="2">
    <source>
        <dbReference type="Proteomes" id="UP000542813"/>
    </source>
</evidence>
<dbReference type="AlphaFoldDB" id="A0A7W9GSP5"/>
<proteinExistence type="predicted"/>
<reference evidence="1 2" key="1">
    <citation type="submission" date="2020-08" db="EMBL/GenBank/DDBJ databases">
        <title>Sequencing the genomes of 1000 actinobacteria strains.</title>
        <authorList>
            <person name="Klenk H.-P."/>
        </authorList>
    </citation>
    <scope>NUCLEOTIDE SEQUENCE [LARGE SCALE GENOMIC DNA]</scope>
    <source>
        <strain evidence="1 2">DSM 102122</strain>
    </source>
</reference>
<comment type="caution">
    <text evidence="1">The sequence shown here is derived from an EMBL/GenBank/DDBJ whole genome shotgun (WGS) entry which is preliminary data.</text>
</comment>